<organism evidence="6 7">
    <name type="scientific">Taibaiella chishuiensis</name>
    <dbReference type="NCBI Taxonomy" id="1434707"/>
    <lineage>
        <taxon>Bacteria</taxon>
        <taxon>Pseudomonadati</taxon>
        <taxon>Bacteroidota</taxon>
        <taxon>Chitinophagia</taxon>
        <taxon>Chitinophagales</taxon>
        <taxon>Chitinophagaceae</taxon>
        <taxon>Taibaiella</taxon>
    </lineage>
</organism>
<accession>A0A2P8DDB9</accession>
<dbReference type="Gene3D" id="3.60.21.10">
    <property type="match status" value="1"/>
</dbReference>
<proteinExistence type="predicted"/>
<feature type="domain" description="Secretion system C-terminal sorting" evidence="5">
    <location>
        <begin position="932"/>
        <end position="1003"/>
    </location>
</feature>
<feature type="chain" id="PRO_5015113781" evidence="2">
    <location>
        <begin position="23"/>
        <end position="1005"/>
    </location>
</feature>
<keyword evidence="1 2" id="KW-0732">Signal</keyword>
<feature type="domain" description="Purple acid phosphatase N-terminal" evidence="4">
    <location>
        <begin position="28"/>
        <end position="116"/>
    </location>
</feature>
<dbReference type="InterPro" id="IPR008963">
    <property type="entry name" value="Purple_acid_Pase-like_N"/>
</dbReference>
<dbReference type="PANTHER" id="PTHR45867:SF3">
    <property type="entry name" value="ACID PHOSPHATASE TYPE 7"/>
    <property type="match status" value="1"/>
</dbReference>
<evidence type="ECO:0000256" key="1">
    <source>
        <dbReference type="ARBA" id="ARBA00022729"/>
    </source>
</evidence>
<dbReference type="RefSeq" id="WP_106521879.1">
    <property type="nucleotide sequence ID" value="NZ_PYGD01000001.1"/>
</dbReference>
<dbReference type="InterPro" id="IPR026444">
    <property type="entry name" value="Secre_tail"/>
</dbReference>
<dbReference type="PANTHER" id="PTHR45867">
    <property type="entry name" value="PURPLE ACID PHOSPHATASE"/>
    <property type="match status" value="1"/>
</dbReference>
<dbReference type="InterPro" id="IPR029052">
    <property type="entry name" value="Metallo-depent_PP-like"/>
</dbReference>
<comment type="caution">
    <text evidence="6">The sequence shown here is derived from an EMBL/GenBank/DDBJ whole genome shotgun (WGS) entry which is preliminary data.</text>
</comment>
<dbReference type="SUPFAM" id="SSF56300">
    <property type="entry name" value="Metallo-dependent phosphatases"/>
    <property type="match status" value="1"/>
</dbReference>
<gene>
    <name evidence="6" type="ORF">B0I18_1011382</name>
</gene>
<name>A0A2P8DDB9_9BACT</name>
<feature type="signal peptide" evidence="2">
    <location>
        <begin position="1"/>
        <end position="22"/>
    </location>
</feature>
<dbReference type="SUPFAM" id="SSF49363">
    <property type="entry name" value="Purple acid phosphatase, N-terminal domain"/>
    <property type="match status" value="1"/>
</dbReference>
<dbReference type="InterPro" id="IPR015914">
    <property type="entry name" value="PAPs_N"/>
</dbReference>
<dbReference type="OrthoDB" id="9809781at2"/>
<dbReference type="Pfam" id="PF18962">
    <property type="entry name" value="Por_Secre_tail"/>
    <property type="match status" value="1"/>
</dbReference>
<dbReference type="GO" id="GO:0046872">
    <property type="term" value="F:metal ion binding"/>
    <property type="evidence" value="ECO:0007669"/>
    <property type="project" value="InterPro"/>
</dbReference>
<sequence length="1005" mass="112389">MNKKIHTLLVCGILLLALKAKGQSIDPYLQAITANSIAVNWKTAATATPVVRYGLTETSLNNTINGTTEAIDDPGSGYVGNYFYHTVKLRNLQPATKYYYRVVSGSDSSTISSFRTLPTAGTAPNASGRMRFLILGDNQIKAQPRYDSLMVSARRKMQQLYGPNFNDSVSFILNLGDQVDVGTLDHYDNVHLKKSRYLSNVLPIQTAIGNHETYGTLQLSAYYKHFVLDSMSYKGIYSGTEDYYAFQAGNVVIVYTYTESAGTTNTQFNWVKRVVDSATADPTVKWIITIGHRPYQAEQYVGDISPWIRNTVVPYVMQSPKFFMHVGAHHHLYARGQMKDVPGYNIISGGTAWDQYWGMATEQNFDDVQKTISQWAYQLVDVDMVNDKMDVTTYSIGSIYQHKDNVVIDSFHRYKNLALPTKPEITNTYADSLQLPLTLTASAFQSTAGELLNSSEFQVAADRNFAVPEKTGYRHYQDLFGAVPGANPDTTKDQNLGLNISAYTLGTGAVTNGWHYARVRYRDRNMSWSPWSDTDSFKVYNSVFFNPSVKVDTNRILPGNPVRVTFTNGSTNAAAWIGIYRKGQTPSSSSPSVTWQNTGGPNGTLNFNLTTADEYFVAYFGDGGYTEIATRVPFYYGPSPVLTTSAPNYNVGQTVPIQYSNCPVKTNDWIGVYKIGMTPGGPASVKWTYITATNGTYNVTGLQKGYYFATYMLRDQYFEAGPRTFFSVGDTITTLTTNKTTYNLGEYISATWVDGPGNPKDWLGIYADTANYDNFVSYTYIDGHPSGGRNIPDSSMPQQVGNYFIVMFTNDSYDEVSNRVYFQMVNNPLPLHLIDFAGKTEGMAHLLNWKMAGEEPGERYILQHSTDAKNYTDIYETGMKHELRGNYSYLYDKAVPGDNFYRLRLLTSDGSQTLSQVVQLHLNDKGENTVSVYPNPTRAGNRSVIESPYPIDQIDIVDISGQLIYQTKNINDNKFSLLHHDLPAGTYIIRIHSRKLYTAKLVITN</sequence>
<feature type="domain" description="Calcineurin-like phosphoesterase" evidence="3">
    <location>
        <begin position="130"/>
        <end position="332"/>
    </location>
</feature>
<evidence type="ECO:0000256" key="2">
    <source>
        <dbReference type="SAM" id="SignalP"/>
    </source>
</evidence>
<evidence type="ECO:0000259" key="4">
    <source>
        <dbReference type="Pfam" id="PF16656"/>
    </source>
</evidence>
<dbReference type="Pfam" id="PF16656">
    <property type="entry name" value="Pur_ac_phosph_N"/>
    <property type="match status" value="1"/>
</dbReference>
<evidence type="ECO:0000313" key="7">
    <source>
        <dbReference type="Proteomes" id="UP000240572"/>
    </source>
</evidence>
<dbReference type="Pfam" id="PF00149">
    <property type="entry name" value="Metallophos"/>
    <property type="match status" value="1"/>
</dbReference>
<dbReference type="NCBIfam" id="TIGR04183">
    <property type="entry name" value="Por_Secre_tail"/>
    <property type="match status" value="1"/>
</dbReference>
<dbReference type="AlphaFoldDB" id="A0A2P8DDB9"/>
<reference evidence="6 7" key="1">
    <citation type="submission" date="2018-03" db="EMBL/GenBank/DDBJ databases">
        <title>Genomic Encyclopedia of Type Strains, Phase III (KMG-III): the genomes of soil and plant-associated and newly described type strains.</title>
        <authorList>
            <person name="Whitman W."/>
        </authorList>
    </citation>
    <scope>NUCLEOTIDE SEQUENCE [LARGE SCALE GENOMIC DNA]</scope>
    <source>
        <strain evidence="6 7">CGMCC 1.12700</strain>
    </source>
</reference>
<dbReference type="Gene3D" id="2.60.40.380">
    <property type="entry name" value="Purple acid phosphatase-like, N-terminal"/>
    <property type="match status" value="1"/>
</dbReference>
<keyword evidence="7" id="KW-1185">Reference proteome</keyword>
<dbReference type="GO" id="GO:0003993">
    <property type="term" value="F:acid phosphatase activity"/>
    <property type="evidence" value="ECO:0007669"/>
    <property type="project" value="InterPro"/>
</dbReference>
<dbReference type="EMBL" id="PYGD01000001">
    <property type="protein sequence ID" value="PSK95216.1"/>
    <property type="molecule type" value="Genomic_DNA"/>
</dbReference>
<evidence type="ECO:0000313" key="6">
    <source>
        <dbReference type="EMBL" id="PSK95216.1"/>
    </source>
</evidence>
<dbReference type="Proteomes" id="UP000240572">
    <property type="component" value="Unassembled WGS sequence"/>
</dbReference>
<dbReference type="InterPro" id="IPR004843">
    <property type="entry name" value="Calcineurin-like_PHP"/>
</dbReference>
<evidence type="ECO:0000259" key="5">
    <source>
        <dbReference type="Pfam" id="PF18962"/>
    </source>
</evidence>
<evidence type="ECO:0000259" key="3">
    <source>
        <dbReference type="Pfam" id="PF00149"/>
    </source>
</evidence>
<protein>
    <submittedName>
        <fullName evidence="6">Putative secreted protein (Por secretion system target)</fullName>
    </submittedName>
</protein>